<feature type="non-terminal residue" evidence="1">
    <location>
        <position position="1"/>
    </location>
</feature>
<gene>
    <name evidence="1" type="ORF">L195_g063217</name>
</gene>
<reference evidence="1 2" key="1">
    <citation type="journal article" date="2014" name="Am. J. Bot.">
        <title>Genome assembly and annotation for red clover (Trifolium pratense; Fabaceae).</title>
        <authorList>
            <person name="Istvanek J."/>
            <person name="Jaros M."/>
            <person name="Krenek A."/>
            <person name="Repkova J."/>
        </authorList>
    </citation>
    <scope>NUCLEOTIDE SEQUENCE [LARGE SCALE GENOMIC DNA]</scope>
    <source>
        <strain evidence="2">cv. Tatra</strain>
        <tissue evidence="1">Young leaves</tissue>
    </source>
</reference>
<name>A0A2K3KKJ8_TRIPR</name>
<dbReference type="EMBL" id="ASHM01198707">
    <property type="protein sequence ID" value="PNX66796.1"/>
    <property type="molecule type" value="Genomic_DNA"/>
</dbReference>
<dbReference type="AlphaFoldDB" id="A0A2K3KKJ8"/>
<reference evidence="1 2" key="2">
    <citation type="journal article" date="2017" name="Front. Plant Sci.">
        <title>Gene Classification and Mining of Molecular Markers Useful in Red Clover (Trifolium pratense) Breeding.</title>
        <authorList>
            <person name="Istvanek J."/>
            <person name="Dluhosova J."/>
            <person name="Dluhos P."/>
            <person name="Patkova L."/>
            <person name="Nedelnik J."/>
            <person name="Repkova J."/>
        </authorList>
    </citation>
    <scope>NUCLEOTIDE SEQUENCE [LARGE SCALE GENOMIC DNA]</scope>
    <source>
        <strain evidence="2">cv. Tatra</strain>
        <tissue evidence="1">Young leaves</tissue>
    </source>
</reference>
<comment type="caution">
    <text evidence="1">The sequence shown here is derived from an EMBL/GenBank/DDBJ whole genome shotgun (WGS) entry which is preliminary data.</text>
</comment>
<evidence type="ECO:0000313" key="1">
    <source>
        <dbReference type="EMBL" id="PNX66796.1"/>
    </source>
</evidence>
<evidence type="ECO:0000313" key="2">
    <source>
        <dbReference type="Proteomes" id="UP000236291"/>
    </source>
</evidence>
<accession>A0A2K3KKJ8</accession>
<feature type="non-terminal residue" evidence="1">
    <location>
        <position position="40"/>
    </location>
</feature>
<organism evidence="1 2">
    <name type="scientific">Trifolium pratense</name>
    <name type="common">Red clover</name>
    <dbReference type="NCBI Taxonomy" id="57577"/>
    <lineage>
        <taxon>Eukaryota</taxon>
        <taxon>Viridiplantae</taxon>
        <taxon>Streptophyta</taxon>
        <taxon>Embryophyta</taxon>
        <taxon>Tracheophyta</taxon>
        <taxon>Spermatophyta</taxon>
        <taxon>Magnoliopsida</taxon>
        <taxon>eudicotyledons</taxon>
        <taxon>Gunneridae</taxon>
        <taxon>Pentapetalae</taxon>
        <taxon>rosids</taxon>
        <taxon>fabids</taxon>
        <taxon>Fabales</taxon>
        <taxon>Fabaceae</taxon>
        <taxon>Papilionoideae</taxon>
        <taxon>50 kb inversion clade</taxon>
        <taxon>NPAAA clade</taxon>
        <taxon>Hologalegina</taxon>
        <taxon>IRL clade</taxon>
        <taxon>Trifolieae</taxon>
        <taxon>Trifolium</taxon>
    </lineage>
</organism>
<protein>
    <submittedName>
        <fullName evidence="1">Uncharacterized protein</fullName>
    </submittedName>
</protein>
<sequence length="40" mass="4511">GLRVVSDDSSDEEDGLVNTEAAVYMEVQQAHDEEERESDR</sequence>
<proteinExistence type="predicted"/>
<dbReference type="Proteomes" id="UP000236291">
    <property type="component" value="Unassembled WGS sequence"/>
</dbReference>